<evidence type="ECO:0000313" key="1">
    <source>
        <dbReference type="EMBL" id="CAG8806444.1"/>
    </source>
</evidence>
<dbReference type="Proteomes" id="UP000789920">
    <property type="component" value="Unassembled WGS sequence"/>
</dbReference>
<evidence type="ECO:0000313" key="2">
    <source>
        <dbReference type="Proteomes" id="UP000789920"/>
    </source>
</evidence>
<keyword evidence="2" id="KW-1185">Reference proteome</keyword>
<feature type="non-terminal residue" evidence="1">
    <location>
        <position position="1"/>
    </location>
</feature>
<gene>
    <name evidence="1" type="ORF">RPERSI_LOCUS22158</name>
</gene>
<accession>A0ACA9RQT5</accession>
<comment type="caution">
    <text evidence="1">The sequence shown here is derived from an EMBL/GenBank/DDBJ whole genome shotgun (WGS) entry which is preliminary data.</text>
</comment>
<sequence>TLVESFNCPFTPNSHEAPQTFIIQLSSTASRDAIKNHYAMLTSCFAKTISDDSTIQLNHPSIIKDISFGSFNCYIGKFGPSDAAKLAKLSEVINVEKDKKYKIDSKRISTKVPPKTPPTIPTNLDRIDQQHRPLDGKYTFPRSAGSNVNVYIIDTGINVKHEEFGGRAIFGPVLCKGCQHKDDNG</sequence>
<organism evidence="1 2">
    <name type="scientific">Racocetra persica</name>
    <dbReference type="NCBI Taxonomy" id="160502"/>
    <lineage>
        <taxon>Eukaryota</taxon>
        <taxon>Fungi</taxon>
        <taxon>Fungi incertae sedis</taxon>
        <taxon>Mucoromycota</taxon>
        <taxon>Glomeromycotina</taxon>
        <taxon>Glomeromycetes</taxon>
        <taxon>Diversisporales</taxon>
        <taxon>Gigasporaceae</taxon>
        <taxon>Racocetra</taxon>
    </lineage>
</organism>
<proteinExistence type="predicted"/>
<feature type="non-terminal residue" evidence="1">
    <location>
        <position position="185"/>
    </location>
</feature>
<dbReference type="EMBL" id="CAJVQC010066463">
    <property type="protein sequence ID" value="CAG8806444.1"/>
    <property type="molecule type" value="Genomic_DNA"/>
</dbReference>
<name>A0ACA9RQT5_9GLOM</name>
<protein>
    <submittedName>
        <fullName evidence="1">6862_t:CDS:1</fullName>
    </submittedName>
</protein>
<reference evidence="1" key="1">
    <citation type="submission" date="2021-06" db="EMBL/GenBank/DDBJ databases">
        <authorList>
            <person name="Kallberg Y."/>
            <person name="Tangrot J."/>
            <person name="Rosling A."/>
        </authorList>
    </citation>
    <scope>NUCLEOTIDE SEQUENCE</scope>
    <source>
        <strain evidence="1">MA461A</strain>
    </source>
</reference>